<keyword evidence="2" id="KW-0560">Oxidoreductase</keyword>
<dbReference type="RefSeq" id="WP_214394461.1">
    <property type="nucleotide sequence ID" value="NZ_JAHBOL010000002.1"/>
</dbReference>
<accession>A0ABS6HML9</accession>
<sequence length="405" mass="44535">MQATRRILICGGGVAGPTCAFWLQKYGYSTVVVEKANELRDGGQNVDIKGAGQTVISRMGLSENVEAKNTGECGQKYLDATGRVIAVLPKSSLGTLTNDLEILRGDFAQVLYDVTKDGCEYRFGRSVTALEQKPHCVSVTFDNDETEDFELVICAEGFHSSTRETVMPLQARLRYLGAYMAFFKIPRRPGDDKWARTVNGIGGTFITLRPGNETETTALVTFLRDDGDMHSDARDKKATLSGALIGRGTVADRILSDLESIDDLYFGPMSQVKCARWSQGRFVLLGDAAFCPTPFTGSGTALALVAAYTLAGEIKRGADHVQAFAAYERLMRPYVERAQNQLSPRRVRLLHPRSRWGVHITHVAQRLLASRAVQNRFLQSAAMRAPAITDDFVFADYQECPTTPA</sequence>
<dbReference type="Pfam" id="PF01494">
    <property type="entry name" value="FAD_binding_3"/>
    <property type="match status" value="1"/>
</dbReference>
<dbReference type="Gene3D" id="3.30.9.10">
    <property type="entry name" value="D-Amino Acid Oxidase, subunit A, domain 2"/>
    <property type="match status" value="1"/>
</dbReference>
<protein>
    <submittedName>
        <fullName evidence="2">FAD-dependent monooxygenase</fullName>
    </submittedName>
</protein>
<keyword evidence="3" id="KW-1185">Reference proteome</keyword>
<evidence type="ECO:0000313" key="2">
    <source>
        <dbReference type="EMBL" id="MBU8822593.1"/>
    </source>
</evidence>
<dbReference type="InterPro" id="IPR002938">
    <property type="entry name" value="FAD-bd"/>
</dbReference>
<name>A0ABS6HML9_MYCGD</name>
<dbReference type="PANTHER" id="PTHR46865">
    <property type="entry name" value="OXIDOREDUCTASE-RELATED"/>
    <property type="match status" value="1"/>
</dbReference>
<dbReference type="SUPFAM" id="SSF51905">
    <property type="entry name" value="FAD/NAD(P)-binding domain"/>
    <property type="match status" value="1"/>
</dbReference>
<dbReference type="GO" id="GO:0004497">
    <property type="term" value="F:monooxygenase activity"/>
    <property type="evidence" value="ECO:0007669"/>
    <property type="project" value="UniProtKB-KW"/>
</dbReference>
<dbReference type="PRINTS" id="PR00420">
    <property type="entry name" value="RNGMNOXGNASE"/>
</dbReference>
<comment type="caution">
    <text evidence="2">The sequence shown here is derived from an EMBL/GenBank/DDBJ whole genome shotgun (WGS) entry which is preliminary data.</text>
</comment>
<gene>
    <name evidence="2" type="ORF">KL859_06835</name>
</gene>
<organism evidence="2 3">
    <name type="scientific">Mycolicibacterium goodii</name>
    <name type="common">Mycobacterium goodii</name>
    <dbReference type="NCBI Taxonomy" id="134601"/>
    <lineage>
        <taxon>Bacteria</taxon>
        <taxon>Bacillati</taxon>
        <taxon>Actinomycetota</taxon>
        <taxon>Actinomycetes</taxon>
        <taxon>Mycobacteriales</taxon>
        <taxon>Mycobacteriaceae</taxon>
        <taxon>Mycolicibacterium</taxon>
    </lineage>
</organism>
<dbReference type="Proteomes" id="UP000696413">
    <property type="component" value="Unassembled WGS sequence"/>
</dbReference>
<dbReference type="Gene3D" id="3.50.50.60">
    <property type="entry name" value="FAD/NAD(P)-binding domain"/>
    <property type="match status" value="1"/>
</dbReference>
<evidence type="ECO:0000313" key="3">
    <source>
        <dbReference type="Proteomes" id="UP000696413"/>
    </source>
</evidence>
<dbReference type="InterPro" id="IPR036188">
    <property type="entry name" value="FAD/NAD-bd_sf"/>
</dbReference>
<dbReference type="EMBL" id="JAHBOM010000004">
    <property type="protein sequence ID" value="MBU8822593.1"/>
    <property type="molecule type" value="Genomic_DNA"/>
</dbReference>
<reference evidence="2 3" key="1">
    <citation type="submission" date="2021-05" db="EMBL/GenBank/DDBJ databases">
        <title>Draft Genome Sequences of Clinical Respiratory Isolates of Mycobacterium goodii Recovered in Ireland.</title>
        <authorList>
            <person name="Flanagan P.R."/>
            <person name="Mok S."/>
            <person name="Roycroft E."/>
            <person name="Rogers T.R."/>
            <person name="Fitzgibbon M."/>
        </authorList>
    </citation>
    <scope>NUCLEOTIDE SEQUENCE [LARGE SCALE GENOMIC DNA]</scope>
    <source>
        <strain evidence="2 3">14IE55</strain>
    </source>
</reference>
<dbReference type="InterPro" id="IPR051704">
    <property type="entry name" value="FAD_aromatic-hydroxylase"/>
</dbReference>
<keyword evidence="2" id="KW-0503">Monooxygenase</keyword>
<evidence type="ECO:0000259" key="1">
    <source>
        <dbReference type="Pfam" id="PF01494"/>
    </source>
</evidence>
<dbReference type="PANTHER" id="PTHR46865:SF2">
    <property type="entry name" value="MONOOXYGENASE"/>
    <property type="match status" value="1"/>
</dbReference>
<feature type="domain" description="FAD-binding" evidence="1">
    <location>
        <begin position="7"/>
        <end position="314"/>
    </location>
</feature>
<proteinExistence type="predicted"/>